<proteinExistence type="inferred from homology"/>
<dbReference type="Gene3D" id="3.40.630.30">
    <property type="match status" value="1"/>
</dbReference>
<dbReference type="KEGG" id="gmw:113520065"/>
<dbReference type="PANTHER" id="PTHR10545">
    <property type="entry name" value="DIAMINE N-ACETYLTRANSFERASE"/>
    <property type="match status" value="1"/>
</dbReference>
<dbReference type="PANTHER" id="PTHR10545:SF29">
    <property type="entry name" value="GH14572P-RELATED"/>
    <property type="match status" value="1"/>
</dbReference>
<dbReference type="InParanoid" id="A0A6J1WX94"/>
<dbReference type="OrthoDB" id="7305308at2759"/>
<dbReference type="FunCoup" id="A0A6J1WX94">
    <property type="interactions" value="147"/>
</dbReference>
<keyword evidence="4" id="KW-1185">Reference proteome</keyword>
<evidence type="ECO:0000313" key="4">
    <source>
        <dbReference type="Proteomes" id="UP001652740"/>
    </source>
</evidence>
<comment type="similarity">
    <text evidence="1">Belongs to the acetyltransferase family.</text>
</comment>
<sequence length="176" mass="20280">MFDTSENNIIIRDARKEDMRAVAKMIQEHANLQLMQNEPKLTVKELEYDGFERQPPAFRCKIAEDQADSVNSQVGYALYFPTYSAWYGASMMLQDLYAQPEVQRYDVRERLFDAVAKEAVTSGSSCLDFHLLAWDRSNIIYQGKGAQNITKSEQWCFYRLSGQELRKAAQSVTENP</sequence>
<evidence type="ECO:0000313" key="5">
    <source>
        <dbReference type="RefSeq" id="XP_026761129.1"/>
    </source>
</evidence>
<dbReference type="AlphaFoldDB" id="A0A6J1WX94"/>
<keyword evidence="3" id="KW-0012">Acyltransferase</keyword>
<dbReference type="InterPro" id="IPR051016">
    <property type="entry name" value="Diverse_Substrate_AcTransf"/>
</dbReference>
<gene>
    <name evidence="5" type="primary">LOC113520065</name>
</gene>
<organism evidence="4 5">
    <name type="scientific">Galleria mellonella</name>
    <name type="common">Greater wax moth</name>
    <dbReference type="NCBI Taxonomy" id="7137"/>
    <lineage>
        <taxon>Eukaryota</taxon>
        <taxon>Metazoa</taxon>
        <taxon>Ecdysozoa</taxon>
        <taxon>Arthropoda</taxon>
        <taxon>Hexapoda</taxon>
        <taxon>Insecta</taxon>
        <taxon>Pterygota</taxon>
        <taxon>Neoptera</taxon>
        <taxon>Endopterygota</taxon>
        <taxon>Lepidoptera</taxon>
        <taxon>Glossata</taxon>
        <taxon>Ditrysia</taxon>
        <taxon>Pyraloidea</taxon>
        <taxon>Pyralidae</taxon>
        <taxon>Galleriinae</taxon>
        <taxon>Galleria</taxon>
    </lineage>
</organism>
<protein>
    <submittedName>
        <fullName evidence="5">Thialysine N-epsilon-acetyltransferase-like</fullName>
    </submittedName>
</protein>
<name>A0A6J1WX94_GALME</name>
<evidence type="ECO:0000256" key="3">
    <source>
        <dbReference type="ARBA" id="ARBA00023315"/>
    </source>
</evidence>
<keyword evidence="2" id="KW-0808">Transferase</keyword>
<dbReference type="Proteomes" id="UP001652740">
    <property type="component" value="Unplaced"/>
</dbReference>
<accession>A0A6J1WX94</accession>
<dbReference type="SUPFAM" id="SSF55729">
    <property type="entry name" value="Acyl-CoA N-acyltransferases (Nat)"/>
    <property type="match status" value="1"/>
</dbReference>
<dbReference type="GO" id="GO:0008080">
    <property type="term" value="F:N-acetyltransferase activity"/>
    <property type="evidence" value="ECO:0007669"/>
    <property type="project" value="UniProtKB-ARBA"/>
</dbReference>
<dbReference type="FunFam" id="3.40.630.30:FF:000064">
    <property type="entry name" value="GNAT family acetyltransferase"/>
    <property type="match status" value="1"/>
</dbReference>
<reference evidence="5" key="1">
    <citation type="submission" date="2025-08" db="UniProtKB">
        <authorList>
            <consortium name="RefSeq"/>
        </authorList>
    </citation>
    <scope>IDENTIFICATION</scope>
    <source>
        <tissue evidence="5">Whole larvae</tissue>
    </source>
</reference>
<evidence type="ECO:0000256" key="1">
    <source>
        <dbReference type="ARBA" id="ARBA00008694"/>
    </source>
</evidence>
<dbReference type="RefSeq" id="XP_026761129.1">
    <property type="nucleotide sequence ID" value="XM_026905328.3"/>
</dbReference>
<dbReference type="GeneID" id="113520065"/>
<evidence type="ECO:0000256" key="2">
    <source>
        <dbReference type="ARBA" id="ARBA00022679"/>
    </source>
</evidence>
<dbReference type="InterPro" id="IPR016181">
    <property type="entry name" value="Acyl_CoA_acyltransferase"/>
</dbReference>